<name>A0A840G9E6_RHOTE</name>
<evidence type="ECO:0000313" key="2">
    <source>
        <dbReference type="Proteomes" id="UP000587070"/>
    </source>
</evidence>
<keyword evidence="2" id="KW-1185">Reference proteome</keyword>
<protein>
    <submittedName>
        <fullName evidence="1">Uncharacterized protein</fullName>
    </submittedName>
</protein>
<proteinExistence type="predicted"/>
<dbReference type="AlphaFoldDB" id="A0A840G9E6"/>
<dbReference type="RefSeq" id="WP_153116382.1">
    <property type="nucleotide sequence ID" value="NZ_JACIGE010000011.1"/>
</dbReference>
<organism evidence="1 2">
    <name type="scientific">Rhodocyclus tenuis</name>
    <name type="common">Rhodospirillum tenue</name>
    <dbReference type="NCBI Taxonomy" id="1066"/>
    <lineage>
        <taxon>Bacteria</taxon>
        <taxon>Pseudomonadati</taxon>
        <taxon>Pseudomonadota</taxon>
        <taxon>Betaproteobacteria</taxon>
        <taxon>Rhodocyclales</taxon>
        <taxon>Rhodocyclaceae</taxon>
        <taxon>Rhodocyclus</taxon>
    </lineage>
</organism>
<evidence type="ECO:0000313" key="1">
    <source>
        <dbReference type="EMBL" id="MBB4248466.1"/>
    </source>
</evidence>
<dbReference type="Proteomes" id="UP000587070">
    <property type="component" value="Unassembled WGS sequence"/>
</dbReference>
<accession>A0A840G9E6</accession>
<dbReference type="EMBL" id="JACIGE010000011">
    <property type="protein sequence ID" value="MBB4248466.1"/>
    <property type="molecule type" value="Genomic_DNA"/>
</dbReference>
<gene>
    <name evidence="1" type="ORF">GGD90_002858</name>
</gene>
<sequence>MKVALIAIGIVLAIALLDSLLVTRQDAGDPPDLLAEHVPSTRFPVVGMAPTPRNDKSAAHWQK</sequence>
<reference evidence="1 2" key="1">
    <citation type="submission" date="2020-08" db="EMBL/GenBank/DDBJ databases">
        <title>Genome sequencing of Purple Non-Sulfur Bacteria from various extreme environments.</title>
        <authorList>
            <person name="Mayer M."/>
        </authorList>
    </citation>
    <scope>NUCLEOTIDE SEQUENCE [LARGE SCALE GENOMIC DNA]</scope>
    <source>
        <strain evidence="1 2">2761</strain>
    </source>
</reference>
<comment type="caution">
    <text evidence="1">The sequence shown here is derived from an EMBL/GenBank/DDBJ whole genome shotgun (WGS) entry which is preliminary data.</text>
</comment>